<gene>
    <name evidence="1" type="ORF">O6H91_10G049800</name>
</gene>
<evidence type="ECO:0000313" key="2">
    <source>
        <dbReference type="Proteomes" id="UP001162992"/>
    </source>
</evidence>
<comment type="caution">
    <text evidence="1">The sequence shown here is derived from an EMBL/GenBank/DDBJ whole genome shotgun (WGS) entry which is preliminary data.</text>
</comment>
<evidence type="ECO:0000313" key="1">
    <source>
        <dbReference type="EMBL" id="KAJ7541194.1"/>
    </source>
</evidence>
<reference evidence="2" key="1">
    <citation type="journal article" date="2024" name="Proc. Natl. Acad. Sci. U.S.A.">
        <title>Extraordinary preservation of gene collinearity over three hundred million years revealed in homosporous lycophytes.</title>
        <authorList>
            <person name="Li C."/>
            <person name="Wickell D."/>
            <person name="Kuo L.Y."/>
            <person name="Chen X."/>
            <person name="Nie B."/>
            <person name="Liao X."/>
            <person name="Peng D."/>
            <person name="Ji J."/>
            <person name="Jenkins J."/>
            <person name="Williams M."/>
            <person name="Shu S."/>
            <person name="Plott C."/>
            <person name="Barry K."/>
            <person name="Rajasekar S."/>
            <person name="Grimwood J."/>
            <person name="Han X."/>
            <person name="Sun S."/>
            <person name="Hou Z."/>
            <person name="He W."/>
            <person name="Dai G."/>
            <person name="Sun C."/>
            <person name="Schmutz J."/>
            <person name="Leebens-Mack J.H."/>
            <person name="Li F.W."/>
            <person name="Wang L."/>
        </authorList>
    </citation>
    <scope>NUCLEOTIDE SEQUENCE [LARGE SCALE GENOMIC DNA]</scope>
    <source>
        <strain evidence="2">cv. PW_Plant_1</strain>
    </source>
</reference>
<dbReference type="Proteomes" id="UP001162992">
    <property type="component" value="Chromosome 10"/>
</dbReference>
<accession>A0ACC2CH81</accession>
<name>A0ACC2CH81_DIPCM</name>
<sequence length="270" mass="30513">MGLSNYLTGILNFITMLLSLSIIGVGIWWALKHHTDCVSFLQWPLIIIGASMLLISMAGFIGGCFRVSWLLWIYLFMMFLLIILLVAFTVFAFVVTNPGAGHALAGKGFDEYRLQDYSTWLQKVVDNQKNWGHIESCLMDTQICNSLNRNYPTEQAFSSSHLSPTQSGCCKPPIACRFTFVNATVWKNPKNISADQDCSTWNKQELCFNCTSCRAGVIQNIKQDWRKVAIAAVVLFVFLVVVYSVGCCALRSAGRKDVRVKQSFFKRRFR</sequence>
<protein>
    <submittedName>
        <fullName evidence="1">Uncharacterized protein</fullName>
    </submittedName>
</protein>
<organism evidence="1 2">
    <name type="scientific">Diphasiastrum complanatum</name>
    <name type="common">Issler's clubmoss</name>
    <name type="synonym">Lycopodium complanatum</name>
    <dbReference type="NCBI Taxonomy" id="34168"/>
    <lineage>
        <taxon>Eukaryota</taxon>
        <taxon>Viridiplantae</taxon>
        <taxon>Streptophyta</taxon>
        <taxon>Embryophyta</taxon>
        <taxon>Tracheophyta</taxon>
        <taxon>Lycopodiopsida</taxon>
        <taxon>Lycopodiales</taxon>
        <taxon>Lycopodiaceae</taxon>
        <taxon>Lycopodioideae</taxon>
        <taxon>Diphasiastrum</taxon>
    </lineage>
</organism>
<dbReference type="EMBL" id="CM055101">
    <property type="protein sequence ID" value="KAJ7541194.1"/>
    <property type="molecule type" value="Genomic_DNA"/>
</dbReference>
<proteinExistence type="predicted"/>
<keyword evidence="2" id="KW-1185">Reference proteome</keyword>